<comment type="caution">
    <text evidence="1">The sequence shown here is derived from an EMBL/GenBank/DDBJ whole genome shotgun (WGS) entry which is preliminary data.</text>
</comment>
<evidence type="ECO:0000313" key="1">
    <source>
        <dbReference type="EMBL" id="MPN53121.1"/>
    </source>
</evidence>
<reference evidence="1" key="1">
    <citation type="submission" date="2019-08" db="EMBL/GenBank/DDBJ databases">
        <authorList>
            <person name="Kucharzyk K."/>
            <person name="Murdoch R.W."/>
            <person name="Higgins S."/>
            <person name="Loffler F."/>
        </authorList>
    </citation>
    <scope>NUCLEOTIDE SEQUENCE</scope>
</reference>
<dbReference type="EMBL" id="VSSQ01119929">
    <property type="protein sequence ID" value="MPN53121.1"/>
    <property type="molecule type" value="Genomic_DNA"/>
</dbReference>
<sequence length="108" mass="12012">MAHYLQGETLIEAYWKSVQMPGQGIFIGEPLARPFAGIRHDTRGGGLTLSARLLTPGLYEVQAAPSMIGPYRSVGRMAIAWGTRQIRLEHVPPAYYRFERRAESAPAQ</sequence>
<protein>
    <submittedName>
        <fullName evidence="1">Uncharacterized protein</fullName>
    </submittedName>
</protein>
<organism evidence="1">
    <name type="scientific">bioreactor metagenome</name>
    <dbReference type="NCBI Taxonomy" id="1076179"/>
    <lineage>
        <taxon>unclassified sequences</taxon>
        <taxon>metagenomes</taxon>
        <taxon>ecological metagenomes</taxon>
    </lineage>
</organism>
<proteinExistence type="predicted"/>
<accession>A0A645IP68</accession>
<name>A0A645IP68_9ZZZZ</name>
<dbReference type="AlphaFoldDB" id="A0A645IP68"/>
<gene>
    <name evidence="1" type="ORF">SDC9_200785</name>
</gene>